<comment type="caution">
    <text evidence="4">The sequence shown here is derived from an EMBL/GenBank/DDBJ whole genome shotgun (WGS) entry which is preliminary data.</text>
</comment>
<feature type="region of interest" description="Disordered" evidence="2">
    <location>
        <begin position="800"/>
        <end position="823"/>
    </location>
</feature>
<evidence type="ECO:0000256" key="2">
    <source>
        <dbReference type="SAM" id="MobiDB-lite"/>
    </source>
</evidence>
<dbReference type="SMART" id="SM00755">
    <property type="entry name" value="Grip"/>
    <property type="match status" value="1"/>
</dbReference>
<name>A0A250WZ92_9CHLO</name>
<feature type="domain" description="GRIP" evidence="3">
    <location>
        <begin position="827"/>
        <end position="880"/>
    </location>
</feature>
<evidence type="ECO:0000256" key="1">
    <source>
        <dbReference type="SAM" id="Coils"/>
    </source>
</evidence>
<dbReference type="STRING" id="1157962.A0A250WZ92"/>
<accession>A0A250WZ92</accession>
<keyword evidence="1" id="KW-0175">Coiled coil</keyword>
<dbReference type="Pfam" id="PF01465">
    <property type="entry name" value="GRIP"/>
    <property type="match status" value="1"/>
</dbReference>
<gene>
    <name evidence="4" type="ORF">CEUSTIGMA_g3602.t1</name>
</gene>
<evidence type="ECO:0000313" key="4">
    <source>
        <dbReference type="EMBL" id="GAX76158.1"/>
    </source>
</evidence>
<feature type="coiled-coil region" evidence="1">
    <location>
        <begin position="274"/>
        <end position="332"/>
    </location>
</feature>
<feature type="coiled-coil region" evidence="1">
    <location>
        <begin position="370"/>
        <end position="582"/>
    </location>
</feature>
<sequence>MATNLNLNAVGNKLVSLWNTAQAPVQPKPPPPGGEKQYLRLPVESARKLRWYDKSDVQAIIKSHIHEKRELNEAIALLKKLLLRSGMSDSELDLELSHVLARVDDIKESDEGVNDVLLMSLQSGLAHLQETNTQLQEELSKLKEEVETHQARQACPSSSSTSISTLDTFSHEIKPVLLAGLQQSLSEFESYLSASNSLSRQIRSCEMDLNVAQATESMKALAHQALGRKQIMKDTSSEAQGVEEGGSDGWGLEESVPDAMIHDPASHMNLIGKLQRLEMERRCQAEEIQDLSEQLAVAKGLIDEAELIRIQMNKTEDRCKSLEYECNAIRSECEKHKAACRMAEEFAEQRGAELKQRAHAAASSASAETVRKYQDMCLEYEERASTAERRSALSEARCNKLETAAKDAQGQVKNLQKQLGDMKKSHSEALERAEAAVVAAAKEEKQTAGASTKTLEQLQEAELQVVEVQRELSGLKTLLLATEQKLQAADAREARLMAEVRELDQVAAEREELSAQVVALREKIVDQRAERGQLEHFKQLVQELEAGRDRLQQELLVTAQLATQLEARLTEAVHRVDNAETATQVAEGRVRAAEAAIGTEVELRLNAACSNRSLWPRPIREEFDRLEQRLGSLQAGILAAQSQLQVSSDQLKEGEAVRAVLEQRTKDLETRLDRREAELHSLVEQKDLLESDVRLRFDQLYALQQECDDLKRQRNAASSALMRQVSSVELLSTQQNPKWQVQNKVGGGSLFGIAQNLSPQSRAALTSPQRSIAHAESFGLKLSDSQDSMGSMNSWLASGAEGGVATGSHGPATGSVSGPSAVSSRRTKMEGVDIVYLKNVLFKFMEAAVTGKVAERDVLLPAVAAILQASPAEFGLLKRLFMNTTTPPAMQVLSAFGIKLS</sequence>
<proteinExistence type="predicted"/>
<dbReference type="EMBL" id="BEGY01000015">
    <property type="protein sequence ID" value="GAX76158.1"/>
    <property type="molecule type" value="Genomic_DNA"/>
</dbReference>
<dbReference type="InterPro" id="IPR000237">
    <property type="entry name" value="GRIP_dom"/>
</dbReference>
<feature type="coiled-coil region" evidence="1">
    <location>
        <begin position="651"/>
        <end position="720"/>
    </location>
</feature>
<evidence type="ECO:0000259" key="3">
    <source>
        <dbReference type="PROSITE" id="PS50913"/>
    </source>
</evidence>
<organism evidence="4 5">
    <name type="scientific">Chlamydomonas eustigma</name>
    <dbReference type="NCBI Taxonomy" id="1157962"/>
    <lineage>
        <taxon>Eukaryota</taxon>
        <taxon>Viridiplantae</taxon>
        <taxon>Chlorophyta</taxon>
        <taxon>core chlorophytes</taxon>
        <taxon>Chlorophyceae</taxon>
        <taxon>CS clade</taxon>
        <taxon>Chlamydomonadales</taxon>
        <taxon>Chlamydomonadaceae</taxon>
        <taxon>Chlamydomonas</taxon>
    </lineage>
</organism>
<feature type="coiled-coil region" evidence="1">
    <location>
        <begin position="118"/>
        <end position="152"/>
    </location>
</feature>
<dbReference type="OrthoDB" id="553076at2759"/>
<dbReference type="AlphaFoldDB" id="A0A250WZ92"/>
<protein>
    <recommendedName>
        <fullName evidence="3">GRIP domain-containing protein</fullName>
    </recommendedName>
</protein>
<feature type="compositionally biased region" description="Polar residues" evidence="2">
    <location>
        <begin position="814"/>
        <end position="823"/>
    </location>
</feature>
<keyword evidence="5" id="KW-1185">Reference proteome</keyword>
<dbReference type="PROSITE" id="PS50913">
    <property type="entry name" value="GRIP"/>
    <property type="match status" value="1"/>
</dbReference>
<evidence type="ECO:0000313" key="5">
    <source>
        <dbReference type="Proteomes" id="UP000232323"/>
    </source>
</evidence>
<dbReference type="Proteomes" id="UP000232323">
    <property type="component" value="Unassembled WGS sequence"/>
</dbReference>
<reference evidence="4 5" key="1">
    <citation type="submission" date="2017-08" db="EMBL/GenBank/DDBJ databases">
        <title>Acidophilic green algal genome provides insights into adaptation to an acidic environment.</title>
        <authorList>
            <person name="Hirooka S."/>
            <person name="Hirose Y."/>
            <person name="Kanesaki Y."/>
            <person name="Higuchi S."/>
            <person name="Fujiwara T."/>
            <person name="Onuma R."/>
            <person name="Era A."/>
            <person name="Ohbayashi R."/>
            <person name="Uzuka A."/>
            <person name="Nozaki H."/>
            <person name="Yoshikawa H."/>
            <person name="Miyagishima S.Y."/>
        </authorList>
    </citation>
    <scope>NUCLEOTIDE SEQUENCE [LARGE SCALE GENOMIC DNA]</scope>
    <source>
        <strain evidence="4 5">NIES-2499</strain>
    </source>
</reference>